<comment type="similarity">
    <text evidence="1">Belongs to the universal ribosomal protein uS15 family.</text>
</comment>
<dbReference type="Proteomes" id="UP000000709">
    <property type="component" value="Unassembled WGS sequence"/>
</dbReference>
<dbReference type="STRING" id="619300.G3AIR9"/>
<dbReference type="InParanoid" id="G3AIR9"/>
<dbReference type="AlphaFoldDB" id="G3AIR9"/>
<evidence type="ECO:0000313" key="5">
    <source>
        <dbReference type="Proteomes" id="UP000000709"/>
    </source>
</evidence>
<dbReference type="PANTHER" id="PTHR23321">
    <property type="entry name" value="RIBOSOMAL PROTEIN S15, BACTERIAL AND ORGANELLAR"/>
    <property type="match status" value="1"/>
</dbReference>
<keyword evidence="3" id="KW-0687">Ribonucleoprotein</keyword>
<dbReference type="InterPro" id="IPR005290">
    <property type="entry name" value="Ribosomal_uS15_bac-type"/>
</dbReference>
<sequence length="327" mass="38297">MNVFRIGCRFLSSTRPVWNAEIPGFNGAVGGMSYLKRFGSKKEIPPNSPKTIVKRIRRKESRLKKQIVRDVNNLKQHEVKNVQLSVDPVLGDPKCAFIQRIFDEVADHENHLAYGVDKVEFEKLMYGVEKANLEKLAGTNVISSEQARAMEEKKKRALLTILNLRNSNSFDKRKLAIRLAREEFQRFDGDTGSPEVQAAVLTVKIHFAMKHVKENRKDFEYIQQTREMVQYRQRLLKYLKKDNPERYFYTIHKLGLADDVVHCEFNMGRQYFQDYKVWGDRQLVKLSEKQQKKIQKVHDLKRRVEEYQTIAKKNYELAKQATTKGSN</sequence>
<reference evidence="4 5" key="1">
    <citation type="journal article" date="2011" name="Proc. Natl. Acad. Sci. U.S.A.">
        <title>Comparative genomics of xylose-fermenting fungi for enhanced biofuel production.</title>
        <authorList>
            <person name="Wohlbach D.J."/>
            <person name="Kuo A."/>
            <person name="Sato T.K."/>
            <person name="Potts K.M."/>
            <person name="Salamov A.A."/>
            <person name="LaButti K.M."/>
            <person name="Sun H."/>
            <person name="Clum A."/>
            <person name="Pangilinan J.L."/>
            <person name="Lindquist E.A."/>
            <person name="Lucas S."/>
            <person name="Lapidus A."/>
            <person name="Jin M."/>
            <person name="Gunawan C."/>
            <person name="Balan V."/>
            <person name="Dale B.E."/>
            <person name="Jeffries T.W."/>
            <person name="Zinkel R."/>
            <person name="Barry K.W."/>
            <person name="Grigoriev I.V."/>
            <person name="Gasch A.P."/>
        </authorList>
    </citation>
    <scope>NUCLEOTIDE SEQUENCE [LARGE SCALE GENOMIC DNA]</scope>
    <source>
        <strain evidence="5">NRRL Y-27907 / 11-Y1</strain>
    </source>
</reference>
<gene>
    <name evidence="4" type="ORF">SPAPADRAFT_49526</name>
</gene>
<dbReference type="GO" id="GO:0005763">
    <property type="term" value="C:mitochondrial small ribosomal subunit"/>
    <property type="evidence" value="ECO:0007669"/>
    <property type="project" value="EnsemblFungi"/>
</dbReference>
<dbReference type="OMA" id="FNMGRQY"/>
<organism evidence="5">
    <name type="scientific">Spathaspora passalidarum (strain NRRL Y-27907 / 11-Y1)</name>
    <dbReference type="NCBI Taxonomy" id="619300"/>
    <lineage>
        <taxon>Eukaryota</taxon>
        <taxon>Fungi</taxon>
        <taxon>Dikarya</taxon>
        <taxon>Ascomycota</taxon>
        <taxon>Saccharomycotina</taxon>
        <taxon>Pichiomycetes</taxon>
        <taxon>Debaryomycetaceae</taxon>
        <taxon>Spathaspora</taxon>
    </lineage>
</organism>
<evidence type="ECO:0000256" key="1">
    <source>
        <dbReference type="ARBA" id="ARBA00008434"/>
    </source>
</evidence>
<dbReference type="KEGG" id="spaa:SPAPADRAFT_49526"/>
<dbReference type="Pfam" id="PF00312">
    <property type="entry name" value="Ribosomal_S15"/>
    <property type="match status" value="1"/>
</dbReference>
<evidence type="ECO:0000256" key="3">
    <source>
        <dbReference type="ARBA" id="ARBA00023274"/>
    </source>
</evidence>
<dbReference type="Gene3D" id="1.10.287.10">
    <property type="entry name" value="S15/NS1, RNA-binding"/>
    <property type="match status" value="1"/>
</dbReference>
<dbReference type="GO" id="GO:0006412">
    <property type="term" value="P:translation"/>
    <property type="evidence" value="ECO:0007669"/>
    <property type="project" value="InterPro"/>
</dbReference>
<dbReference type="SMART" id="SM01387">
    <property type="entry name" value="Ribosomal_S15"/>
    <property type="match status" value="1"/>
</dbReference>
<dbReference type="EMBL" id="GL996500">
    <property type="protein sequence ID" value="EGW34486.1"/>
    <property type="molecule type" value="Genomic_DNA"/>
</dbReference>
<keyword evidence="5" id="KW-1185">Reference proteome</keyword>
<accession>G3AIR9</accession>
<dbReference type="GO" id="GO:0003735">
    <property type="term" value="F:structural constituent of ribosome"/>
    <property type="evidence" value="ECO:0007669"/>
    <property type="project" value="EnsemblFungi"/>
</dbReference>
<dbReference type="RefSeq" id="XP_007374070.1">
    <property type="nucleotide sequence ID" value="XM_007374008.1"/>
</dbReference>
<keyword evidence="2" id="KW-0689">Ribosomal protein</keyword>
<dbReference type="InterPro" id="IPR009068">
    <property type="entry name" value="uS15_NS1_RNA-bd_sf"/>
</dbReference>
<dbReference type="HAMAP" id="MF_01343_B">
    <property type="entry name" value="Ribosomal_uS15_B"/>
    <property type="match status" value="1"/>
</dbReference>
<dbReference type="InterPro" id="IPR000589">
    <property type="entry name" value="Ribosomal_uS15"/>
</dbReference>
<proteinExistence type="inferred from homology"/>
<dbReference type="PANTHER" id="PTHR23321:SF26">
    <property type="entry name" value="SMALL RIBOSOMAL SUBUNIT PROTEIN US15M"/>
    <property type="match status" value="1"/>
</dbReference>
<dbReference type="SUPFAM" id="SSF47060">
    <property type="entry name" value="S15/NS1 RNA-binding domain"/>
    <property type="match status" value="1"/>
</dbReference>
<dbReference type="CDD" id="cd00353">
    <property type="entry name" value="Ribosomal_S15p_S13e"/>
    <property type="match status" value="1"/>
</dbReference>
<name>G3AIR9_SPAPN</name>
<evidence type="ECO:0000256" key="2">
    <source>
        <dbReference type="ARBA" id="ARBA00022980"/>
    </source>
</evidence>
<evidence type="ECO:0000313" key="4">
    <source>
        <dbReference type="EMBL" id="EGW34486.1"/>
    </source>
</evidence>
<dbReference type="FunCoup" id="G3AIR9">
    <property type="interactions" value="267"/>
</dbReference>
<dbReference type="GeneID" id="18871349"/>
<dbReference type="OrthoDB" id="441444at2759"/>
<dbReference type="eggNOG" id="KOG2815">
    <property type="taxonomic scope" value="Eukaryota"/>
</dbReference>
<dbReference type="HOGENOM" id="CLU_073662_0_0_1"/>
<protein>
    <submittedName>
        <fullName evidence="4">Uncharacterized protein</fullName>
    </submittedName>
</protein>